<feature type="domain" description="3-hydroxyisobutyrate dehydrogenase-like NAD-binding" evidence="4">
    <location>
        <begin position="130"/>
        <end position="234"/>
    </location>
</feature>
<dbReference type="SUPFAM" id="SSF51735">
    <property type="entry name" value="NAD(P)-binding Rossmann-fold domains"/>
    <property type="match status" value="1"/>
</dbReference>
<dbReference type="PANTHER" id="PTHR22981:SF7">
    <property type="entry name" value="3-HYDROXYISOBUTYRATE DEHYDROGENASE, MITOCHONDRIAL"/>
    <property type="match status" value="1"/>
</dbReference>
<keyword evidence="1" id="KW-0560">Oxidoreductase</keyword>
<dbReference type="RefSeq" id="WP_052453629.1">
    <property type="nucleotide sequence ID" value="NZ_CP004394.1"/>
</dbReference>
<dbReference type="EMBL" id="CP004394">
    <property type="protein sequence ID" value="AJE49140.1"/>
    <property type="molecule type" value="Genomic_DNA"/>
</dbReference>
<proteinExistence type="predicted"/>
<evidence type="ECO:0000313" key="6">
    <source>
        <dbReference type="Proteomes" id="UP000031521"/>
    </source>
</evidence>
<geneLocation type="plasmid" evidence="5 6">
    <name>pP73A</name>
</geneLocation>
<reference evidence="5 6" key="1">
    <citation type="journal article" date="2014" name="Int. J. Syst. Evol. Microbiol.">
        <title>Celeribacter indicus sp. nov., a polycyclic aromatic hydrocarbon-degrading bacterium from deep-sea sediment and reclassification of Huaishuia halophila as Celeribacter halophilus comb. nov.</title>
        <authorList>
            <person name="Lai Q."/>
            <person name="Cao J."/>
            <person name="Yuan J."/>
            <person name="Li F."/>
            <person name="Shao Z."/>
        </authorList>
    </citation>
    <scope>NUCLEOTIDE SEQUENCE [LARGE SCALE GENOMIC DNA]</scope>
    <source>
        <strain evidence="5">P73</strain>
        <plasmid evidence="6">Plasmid pP73A</plasmid>
    </source>
</reference>
<dbReference type="Proteomes" id="UP000031521">
    <property type="component" value="Plasmid pP73A"/>
</dbReference>
<keyword evidence="6" id="KW-1185">Reference proteome</keyword>
<dbReference type="Gene3D" id="1.10.1040.10">
    <property type="entry name" value="N-(1-d-carboxylethyl)-l-norvaline Dehydrogenase, domain 2"/>
    <property type="match status" value="2"/>
</dbReference>
<dbReference type="GO" id="GO:0016616">
    <property type="term" value="F:oxidoreductase activity, acting on the CH-OH group of donors, NAD or NADP as acceptor"/>
    <property type="evidence" value="ECO:0007669"/>
    <property type="project" value="TreeGrafter"/>
</dbReference>
<dbReference type="InterPro" id="IPR008927">
    <property type="entry name" value="6-PGluconate_DH-like_C_sf"/>
</dbReference>
<dbReference type="InterPro" id="IPR029154">
    <property type="entry name" value="HIBADH-like_NADP-bd"/>
</dbReference>
<gene>
    <name evidence="5" type="ORF">P73_4425</name>
</gene>
<dbReference type="Pfam" id="PF14833">
    <property type="entry name" value="NAD_binding_11"/>
    <property type="match status" value="2"/>
</dbReference>
<accession>A0A0B5E6R6</accession>
<dbReference type="AlphaFoldDB" id="A0A0B5E6R6"/>
<dbReference type="Gene3D" id="3.40.50.720">
    <property type="entry name" value="NAD(P)-binding Rossmann-like Domain"/>
    <property type="match status" value="1"/>
</dbReference>
<dbReference type="InterPro" id="IPR036291">
    <property type="entry name" value="NAD(P)-bd_dom_sf"/>
</dbReference>
<evidence type="ECO:0000256" key="1">
    <source>
        <dbReference type="ARBA" id="ARBA00023002"/>
    </source>
</evidence>
<feature type="domain" description="6-phosphogluconate dehydrogenase NADP-binding" evidence="3">
    <location>
        <begin position="271"/>
        <end position="429"/>
    </location>
</feature>
<dbReference type="GO" id="GO:0051287">
    <property type="term" value="F:NAD binding"/>
    <property type="evidence" value="ECO:0007669"/>
    <property type="project" value="InterPro"/>
</dbReference>
<feature type="domain" description="3-hydroxyisobutyrate dehydrogenase-like NAD-binding" evidence="4">
    <location>
        <begin position="432"/>
        <end position="544"/>
    </location>
</feature>
<evidence type="ECO:0000313" key="5">
    <source>
        <dbReference type="EMBL" id="AJE49140.1"/>
    </source>
</evidence>
<dbReference type="KEGG" id="cid:P73_4425"/>
<dbReference type="OrthoDB" id="9812907at2"/>
<evidence type="ECO:0000259" key="3">
    <source>
        <dbReference type="Pfam" id="PF03446"/>
    </source>
</evidence>
<evidence type="ECO:0000259" key="4">
    <source>
        <dbReference type="Pfam" id="PF14833"/>
    </source>
</evidence>
<dbReference type="SUPFAM" id="SSF48179">
    <property type="entry name" value="6-phosphogluconate dehydrogenase C-terminal domain-like"/>
    <property type="match status" value="2"/>
</dbReference>
<dbReference type="InterPro" id="IPR006115">
    <property type="entry name" value="6PGDH_NADP-bd"/>
</dbReference>
<sequence length="565" mass="56889">MSGGAAGRRRPLPDPLRAALEGPGDILVATDAAAFTTPPPVAAGGLVVDMTGADRDTLAERARALAARDATLVEAVFAAHFTDVPDCPPSLLIAGPEAACDRLGARVEAPDLSVFACGTVPGDAAAMHGLTETLALSTRIASLEVVAMGRRFGLDLHSMAEVISKGSGRNRISRIVLPRLAAGRGSSDLPLADALGTLDAAVAAGNRTGAPLMAARLAQGLARATLNRLGPAATVDDLAAQVAHMAGADFAPDAGSPPPDMADPAQAETLTVGYVGLGRMGGALARRLLLSRPVMVYDTDPAQVAALVAAGATAADTPAALARACDVVMTCVPTSEIVREVVFGPDGLATGLSPGKILLDQTTGDPSITQEIAAELATRGVTMLDAPVSGGTRGAVAGTIAIICGGDPAAFGRVRPMLAEISPNIVHCGAVGTGHAAKLVQNAVASCNRAITLECVAAACLSGLTLDRMIGPVNAGAGWNGGAERILPALRSDSPTTEFAMSLMVKDLRLACDIGSKVGAPMTIANVVRGLFQTSLHEHGPGANLDRIADTIGAMAGVTYSEHAG</sequence>
<dbReference type="PANTHER" id="PTHR22981">
    <property type="entry name" value="3-HYDROXYISOBUTYRATE DEHYDROGENASE-RELATED"/>
    <property type="match status" value="1"/>
</dbReference>
<name>A0A0B5E6R6_9RHOB</name>
<protein>
    <submittedName>
        <fullName evidence="5">6-phosphogluconate dehydrogenase</fullName>
    </submittedName>
</protein>
<dbReference type="GO" id="GO:0050661">
    <property type="term" value="F:NADP binding"/>
    <property type="evidence" value="ECO:0007669"/>
    <property type="project" value="InterPro"/>
</dbReference>
<keyword evidence="5" id="KW-0614">Plasmid</keyword>
<dbReference type="InterPro" id="IPR013328">
    <property type="entry name" value="6PGD_dom2"/>
</dbReference>
<dbReference type="Pfam" id="PF03446">
    <property type="entry name" value="NAD_binding_2"/>
    <property type="match status" value="1"/>
</dbReference>
<keyword evidence="2" id="KW-0520">NAD</keyword>
<evidence type="ECO:0000256" key="2">
    <source>
        <dbReference type="ARBA" id="ARBA00023027"/>
    </source>
</evidence>
<dbReference type="HOGENOM" id="CLU_035117_9_0_5"/>
<organism evidence="5 6">
    <name type="scientific">Celeribacter indicus</name>
    <dbReference type="NCBI Taxonomy" id="1208324"/>
    <lineage>
        <taxon>Bacteria</taxon>
        <taxon>Pseudomonadati</taxon>
        <taxon>Pseudomonadota</taxon>
        <taxon>Alphaproteobacteria</taxon>
        <taxon>Rhodobacterales</taxon>
        <taxon>Roseobacteraceae</taxon>
        <taxon>Celeribacter</taxon>
    </lineage>
</organism>